<dbReference type="SUPFAM" id="SSF47203">
    <property type="entry name" value="Acyl-CoA dehydrogenase C-terminal domain-like"/>
    <property type="match status" value="1"/>
</dbReference>
<keyword evidence="1" id="KW-0285">Flavoprotein</keyword>
<gene>
    <name evidence="7" type="ORF">FHW18_000726</name>
</gene>
<accession>A0A7Y9IQY9</accession>
<evidence type="ECO:0000313" key="8">
    <source>
        <dbReference type="Proteomes" id="UP000542125"/>
    </source>
</evidence>
<organism evidence="7 8">
    <name type="scientific">Pigmentiphaga litoralis</name>
    <dbReference type="NCBI Taxonomy" id="516702"/>
    <lineage>
        <taxon>Bacteria</taxon>
        <taxon>Pseudomonadati</taxon>
        <taxon>Pseudomonadota</taxon>
        <taxon>Betaproteobacteria</taxon>
        <taxon>Burkholderiales</taxon>
        <taxon>Alcaligenaceae</taxon>
        <taxon>Pigmentiphaga</taxon>
    </lineage>
</organism>
<dbReference type="Proteomes" id="UP000542125">
    <property type="component" value="Unassembled WGS sequence"/>
</dbReference>
<feature type="domain" description="HpaB/PvcC/4-BUDH N-terminal" evidence="6">
    <location>
        <begin position="4"/>
        <end position="266"/>
    </location>
</feature>
<dbReference type="AlphaFoldDB" id="A0A7Y9IQY9"/>
<dbReference type="EC" id="1.14.14.9" evidence="7"/>
<evidence type="ECO:0000256" key="2">
    <source>
        <dbReference type="ARBA" id="ARBA00022827"/>
    </source>
</evidence>
<evidence type="ECO:0000259" key="5">
    <source>
        <dbReference type="Pfam" id="PF03241"/>
    </source>
</evidence>
<dbReference type="GO" id="GO:0052881">
    <property type="term" value="F:4-hydroxyphenylacetate 3-monooxygenase activity"/>
    <property type="evidence" value="ECO:0007669"/>
    <property type="project" value="UniProtKB-EC"/>
</dbReference>
<comment type="caution">
    <text evidence="7">The sequence shown here is derived from an EMBL/GenBank/DDBJ whole genome shotgun (WGS) entry which is preliminary data.</text>
</comment>
<dbReference type="InterPro" id="IPR024674">
    <property type="entry name" value="HpaB/PvcC/4-BUDH_N"/>
</dbReference>
<name>A0A7Y9IQY9_9BURK</name>
<dbReference type="InterPro" id="IPR009100">
    <property type="entry name" value="AcylCoA_DH/oxidase_NM_dom_sf"/>
</dbReference>
<dbReference type="PIRSF" id="PIRSF000331">
    <property type="entry name" value="HpaA_HpaB"/>
    <property type="match status" value="1"/>
</dbReference>
<dbReference type="Pfam" id="PF11794">
    <property type="entry name" value="HpaB_N"/>
    <property type="match status" value="1"/>
</dbReference>
<proteinExistence type="predicted"/>
<dbReference type="EMBL" id="JACBYR010000001">
    <property type="protein sequence ID" value="NYE81455.1"/>
    <property type="molecule type" value="Genomic_DNA"/>
</dbReference>
<dbReference type="Pfam" id="PF03241">
    <property type="entry name" value="HpaB"/>
    <property type="match status" value="1"/>
</dbReference>
<feature type="binding site" evidence="4">
    <location>
        <position position="185"/>
    </location>
    <ligand>
        <name>FAD</name>
        <dbReference type="ChEBI" id="CHEBI:57692"/>
    </ligand>
</feature>
<dbReference type="RefSeq" id="WP_179583479.1">
    <property type="nucleotide sequence ID" value="NZ_JACBYR010000001.1"/>
</dbReference>
<dbReference type="InterPro" id="IPR046373">
    <property type="entry name" value="Acyl-CoA_Oxase/DH_mid-dom_sf"/>
</dbReference>
<keyword evidence="3 7" id="KW-0560">Oxidoreductase</keyword>
<evidence type="ECO:0000256" key="1">
    <source>
        <dbReference type="ARBA" id="ARBA00022630"/>
    </source>
</evidence>
<protein>
    <submittedName>
        <fullName evidence="7">4-hydroxyphenylacetate 3-monooxygenase</fullName>
        <ecNumber evidence="7">1.14.14.9</ecNumber>
    </submittedName>
</protein>
<dbReference type="PANTHER" id="PTHR36117">
    <property type="entry name" value="4-HYDROXYPHENYLACETATE 3-MONOOXYGENASE-RELATED"/>
    <property type="match status" value="1"/>
</dbReference>
<dbReference type="GO" id="GO:0016627">
    <property type="term" value="F:oxidoreductase activity, acting on the CH-CH group of donors"/>
    <property type="evidence" value="ECO:0007669"/>
    <property type="project" value="InterPro"/>
</dbReference>
<evidence type="ECO:0000259" key="6">
    <source>
        <dbReference type="Pfam" id="PF11794"/>
    </source>
</evidence>
<keyword evidence="2 4" id="KW-0274">FAD</keyword>
<feature type="domain" description="HpaB/PvcC/4-BUDH C-terminal" evidence="5">
    <location>
        <begin position="273"/>
        <end position="474"/>
    </location>
</feature>
<evidence type="ECO:0000256" key="3">
    <source>
        <dbReference type="ARBA" id="ARBA00023002"/>
    </source>
</evidence>
<evidence type="ECO:0000256" key="4">
    <source>
        <dbReference type="PIRSR" id="PIRSR000331-2"/>
    </source>
</evidence>
<sequence length="489" mass="54756">MLKTGAEHLESLRDGRTIYVGNERVTDVTTHPAFRQGAQSIASIYDMKCAPENRDRMTFEEDGERYSGYFLRARNRADLEFRHGVHRAIADKTYGMFGRSPDHVSSFVTGMSLNPGVFGKYASNLLAYYEHMRKTDSYAVYAVVPPQAARNPEIYQKLNLPVPTLRVVREDDDGVVISGTKMLATGAAYANEIWIGNLIPLAPDQSKQSITCVIPCNAPGLQLWSRKPLGREATSDFENPLSYRFDESDSMVLCDEVKVPWEKVFVHDDPLLARQIYVDTAGHTYGNHQSNVRFLSKLQLIVGLASKITKASGADQVPAVRETLGKLAAWEATLSGVIMGQIQSAESWPTEGHVCFNRRYVYAALNWCTENHSAIVDQLRELCGGSVFQMPADISVMADPGLRNSFEQYWATPQLAAVDRMKLYKLAWDLTGSEFAGRHQQYEKFYAGASFVVRNYTFMHTDWKFLEGVADRLLSSYGVPDAYAETQAS</sequence>
<feature type="binding site" evidence="4">
    <location>
        <begin position="147"/>
        <end position="150"/>
    </location>
    <ligand>
        <name>FAD</name>
        <dbReference type="ChEBI" id="CHEBI:57692"/>
    </ligand>
</feature>
<keyword evidence="8" id="KW-1185">Reference proteome</keyword>
<dbReference type="Gene3D" id="1.10.3140.10">
    <property type="entry name" value="4-hydroxybutyryl-coa dehydratase, domain 1"/>
    <property type="match status" value="1"/>
</dbReference>
<dbReference type="Gene3D" id="1.20.140.10">
    <property type="entry name" value="Butyryl-CoA Dehydrogenase, subunit A, domain 3"/>
    <property type="match status" value="1"/>
</dbReference>
<reference evidence="7 8" key="1">
    <citation type="submission" date="2020-07" db="EMBL/GenBank/DDBJ databases">
        <title>Genomic Encyclopedia of Type Strains, Phase IV (KMG-V): Genome sequencing to study the core and pangenomes of soil and plant-associated prokaryotes.</title>
        <authorList>
            <person name="Whitman W."/>
        </authorList>
    </citation>
    <scope>NUCLEOTIDE SEQUENCE [LARGE SCALE GENOMIC DNA]</scope>
    <source>
        <strain evidence="7 8">SAS40</strain>
    </source>
</reference>
<evidence type="ECO:0000313" key="7">
    <source>
        <dbReference type="EMBL" id="NYE81455.1"/>
    </source>
</evidence>
<keyword evidence="7" id="KW-0503">Monooxygenase</keyword>
<dbReference type="Gene3D" id="2.40.110.10">
    <property type="entry name" value="Butyryl-CoA Dehydrogenase, subunit A, domain 2"/>
    <property type="match status" value="1"/>
</dbReference>
<dbReference type="SUPFAM" id="SSF56645">
    <property type="entry name" value="Acyl-CoA dehydrogenase NM domain-like"/>
    <property type="match status" value="1"/>
</dbReference>
<dbReference type="InterPro" id="IPR004925">
    <property type="entry name" value="HpaB/PvcC/4-BUDH"/>
</dbReference>
<dbReference type="PANTHER" id="PTHR36117:SF3">
    <property type="entry name" value="4-HYDROXYPHENYLACETATE 3-MONOOXYGENASE-RELATED"/>
    <property type="match status" value="1"/>
</dbReference>
<dbReference type="InterPro" id="IPR036250">
    <property type="entry name" value="AcylCo_DH-like_C"/>
</dbReference>
<dbReference type="InterPro" id="IPR024719">
    <property type="entry name" value="HpaB/PvcC/4-BUDH_C"/>
</dbReference>